<comment type="caution">
    <text evidence="4">The sequence shown here is derived from an EMBL/GenBank/DDBJ whole genome shotgun (WGS) entry which is preliminary data.</text>
</comment>
<dbReference type="Pfam" id="PF09557">
    <property type="entry name" value="DUF2382"/>
    <property type="match status" value="1"/>
</dbReference>
<dbReference type="InterPro" id="IPR014747">
    <property type="entry name" value="Bac_photo_RC_H_C"/>
</dbReference>
<name>A0A0A0B350_9CELL</name>
<dbReference type="Proteomes" id="UP000029833">
    <property type="component" value="Unassembled WGS sequence"/>
</dbReference>
<dbReference type="PANTHER" id="PTHR38463:SF1">
    <property type="entry name" value="STRESS RESPONSE PROTEIN YSNF"/>
    <property type="match status" value="1"/>
</dbReference>
<keyword evidence="5" id="KW-1185">Reference proteome</keyword>
<dbReference type="SUPFAM" id="SSF50346">
    <property type="entry name" value="PRC-barrel domain"/>
    <property type="match status" value="1"/>
</dbReference>
<dbReference type="InterPro" id="IPR052967">
    <property type="entry name" value="Stress_Response_Assoc"/>
</dbReference>
<dbReference type="InterPro" id="IPR019060">
    <property type="entry name" value="DUF2382"/>
</dbReference>
<dbReference type="GO" id="GO:0019684">
    <property type="term" value="P:photosynthesis, light reaction"/>
    <property type="evidence" value="ECO:0007669"/>
    <property type="project" value="InterPro"/>
</dbReference>
<accession>A0A0A0B350</accession>
<dbReference type="STRING" id="1408250.Q760_02650"/>
<dbReference type="InterPro" id="IPR027275">
    <property type="entry name" value="PRC-brl_dom"/>
</dbReference>
<dbReference type="InterPro" id="IPR011033">
    <property type="entry name" value="PRC_barrel-like_sf"/>
</dbReference>
<dbReference type="EMBL" id="AXNT01000118">
    <property type="protein sequence ID" value="KGM01260.1"/>
    <property type="molecule type" value="Genomic_DNA"/>
</dbReference>
<dbReference type="AlphaFoldDB" id="A0A0A0B350"/>
<protein>
    <submittedName>
        <fullName evidence="4">Photosystem reaction center subunit H</fullName>
    </submittedName>
</protein>
<dbReference type="Gene3D" id="3.90.50.10">
    <property type="entry name" value="Photosynthetic Reaction Center, subunit H, domain 2"/>
    <property type="match status" value="1"/>
</dbReference>
<dbReference type="PANTHER" id="PTHR38463">
    <property type="entry name" value="STRESS RESPONSE PROTEIN YSNF"/>
    <property type="match status" value="1"/>
</dbReference>
<sequence>MITTDQIQTLLVSGGTVVGPDGQKIGKLGQIFLDEQSGQPEWLTVSTGFFGTSQSFVPLSDATVQGDEIHVPFDKDKIKGAPRVDDEDGHLSEAEESELYAYYGRTYGGTDTYESTTTAGLGTTGTDTYEDTDTTYTAADTDLTAGTTGTSTASAGTTDDAMTLSEERLEVGTERVATGRARLRKYIVTEQETVTVPVQREEIRLEREPITEGNVDDALSGPELTESVHEVTLTEERPVVTKETVPVERVRLDTDTVTEQQQVTESTRREEVELETDDDGTTRR</sequence>
<feature type="compositionally biased region" description="Low complexity" evidence="1">
    <location>
        <begin position="255"/>
        <end position="265"/>
    </location>
</feature>
<dbReference type="Pfam" id="PF05239">
    <property type="entry name" value="PRC"/>
    <property type="match status" value="1"/>
</dbReference>
<feature type="compositionally biased region" description="Acidic residues" evidence="1">
    <location>
        <begin position="272"/>
        <end position="284"/>
    </location>
</feature>
<dbReference type="NCBIfam" id="TIGR02271">
    <property type="entry name" value="YsnF/AvaK domain"/>
    <property type="match status" value="1"/>
</dbReference>
<proteinExistence type="predicted"/>
<feature type="domain" description="PRC-barrel" evidence="2">
    <location>
        <begin position="16"/>
        <end position="77"/>
    </location>
</feature>
<feature type="region of interest" description="Disordered" evidence="1">
    <location>
        <begin position="251"/>
        <end position="284"/>
    </location>
</feature>
<evidence type="ECO:0000313" key="5">
    <source>
        <dbReference type="Proteomes" id="UP000029833"/>
    </source>
</evidence>
<dbReference type="GO" id="GO:0030077">
    <property type="term" value="C:plasma membrane light-harvesting complex"/>
    <property type="evidence" value="ECO:0007669"/>
    <property type="project" value="InterPro"/>
</dbReference>
<evidence type="ECO:0000313" key="4">
    <source>
        <dbReference type="EMBL" id="KGM01260.1"/>
    </source>
</evidence>
<evidence type="ECO:0000259" key="2">
    <source>
        <dbReference type="Pfam" id="PF05239"/>
    </source>
</evidence>
<evidence type="ECO:0000256" key="1">
    <source>
        <dbReference type="SAM" id="MobiDB-lite"/>
    </source>
</evidence>
<feature type="domain" description="DUF2382" evidence="3">
    <location>
        <begin position="162"/>
        <end position="273"/>
    </location>
</feature>
<gene>
    <name evidence="4" type="ORF">Q760_02650</name>
</gene>
<organism evidence="4 5">
    <name type="scientific">Cellulomonas cellasea DSM 20118</name>
    <dbReference type="NCBI Taxonomy" id="1408250"/>
    <lineage>
        <taxon>Bacteria</taxon>
        <taxon>Bacillati</taxon>
        <taxon>Actinomycetota</taxon>
        <taxon>Actinomycetes</taxon>
        <taxon>Micrococcales</taxon>
        <taxon>Cellulomonadaceae</taxon>
        <taxon>Cellulomonas</taxon>
    </lineage>
</organism>
<evidence type="ECO:0000259" key="3">
    <source>
        <dbReference type="Pfam" id="PF09557"/>
    </source>
</evidence>
<reference evidence="4 5" key="1">
    <citation type="submission" date="2013-10" db="EMBL/GenBank/DDBJ databases">
        <authorList>
            <person name="Wang G."/>
            <person name="Zhuang W."/>
        </authorList>
    </citation>
    <scope>NUCLEOTIDE SEQUENCE [LARGE SCALE GENOMIC DNA]</scope>
    <source>
        <strain evidence="4 5">DSM 20118</strain>
    </source>
</reference>
<dbReference type="OrthoDB" id="3712018at2"/>
<dbReference type="RefSeq" id="WP_034632976.1">
    <property type="nucleotide sequence ID" value="NZ_AXNT01000118.1"/>
</dbReference>